<dbReference type="PROSITE" id="PS51340">
    <property type="entry name" value="MOSC"/>
    <property type="match status" value="1"/>
</dbReference>
<keyword evidence="6" id="KW-1185">Reference proteome</keyword>
<reference evidence="5 6" key="1">
    <citation type="submission" date="2021-10" db="EMBL/GenBank/DDBJ databases">
        <title>Anaerobic single-cell dispensing facilitates the cultivation of human gut bacteria.</title>
        <authorList>
            <person name="Afrizal A."/>
        </authorList>
    </citation>
    <scope>NUCLEOTIDE SEQUENCE [LARGE SCALE GENOMIC DNA]</scope>
    <source>
        <strain evidence="5 6">CLA-AA-H277</strain>
    </source>
</reference>
<dbReference type="GO" id="GO:0003824">
    <property type="term" value="F:catalytic activity"/>
    <property type="evidence" value="ECO:0007669"/>
    <property type="project" value="InterPro"/>
</dbReference>
<dbReference type="GO" id="GO:0006777">
    <property type="term" value="P:Mo-molybdopterin cofactor biosynthetic process"/>
    <property type="evidence" value="ECO:0007669"/>
    <property type="project" value="UniProtKB-KW"/>
</dbReference>
<dbReference type="Gene3D" id="3.40.980.10">
    <property type="entry name" value="MoaB/Mog-like domain"/>
    <property type="match status" value="1"/>
</dbReference>
<dbReference type="PANTHER" id="PTHR43764:SF1">
    <property type="entry name" value="MOLYBDOPTERIN MOLYBDOTRANSFERASE"/>
    <property type="match status" value="1"/>
</dbReference>
<gene>
    <name evidence="5" type="ORF">LKD71_12625</name>
</gene>
<dbReference type="RefSeq" id="WP_178046564.1">
    <property type="nucleotide sequence ID" value="NZ_JAJEPR010000023.1"/>
</dbReference>
<dbReference type="Gene3D" id="2.40.33.20">
    <property type="entry name" value="PK beta-barrel domain-like"/>
    <property type="match status" value="1"/>
</dbReference>
<dbReference type="EMBL" id="JAJEPR010000023">
    <property type="protein sequence ID" value="MCC2190629.1"/>
    <property type="molecule type" value="Genomic_DNA"/>
</dbReference>
<evidence type="ECO:0000256" key="2">
    <source>
        <dbReference type="ARBA" id="ARBA00005046"/>
    </source>
</evidence>
<evidence type="ECO:0000256" key="1">
    <source>
        <dbReference type="ARBA" id="ARBA00003487"/>
    </source>
</evidence>
<evidence type="ECO:0000256" key="3">
    <source>
        <dbReference type="ARBA" id="ARBA00023150"/>
    </source>
</evidence>
<name>A0AAE3DUD8_9FIRM</name>
<dbReference type="InterPro" id="IPR001453">
    <property type="entry name" value="MoaB/Mog_dom"/>
</dbReference>
<dbReference type="InterPro" id="IPR008284">
    <property type="entry name" value="MoCF_biosynth_CS"/>
</dbReference>
<dbReference type="GO" id="GO:0030151">
    <property type="term" value="F:molybdenum ion binding"/>
    <property type="evidence" value="ECO:0007669"/>
    <property type="project" value="InterPro"/>
</dbReference>
<dbReference type="Pfam" id="PF03473">
    <property type="entry name" value="MOSC"/>
    <property type="match status" value="1"/>
</dbReference>
<dbReference type="Proteomes" id="UP001197875">
    <property type="component" value="Unassembled WGS sequence"/>
</dbReference>
<protein>
    <submittedName>
        <fullName evidence="5">MOSC domain-containing protein</fullName>
    </submittedName>
</protein>
<dbReference type="AlphaFoldDB" id="A0AAE3DUD8"/>
<evidence type="ECO:0000313" key="5">
    <source>
        <dbReference type="EMBL" id="MCC2190629.1"/>
    </source>
</evidence>
<dbReference type="InterPro" id="IPR051920">
    <property type="entry name" value="MPT_Adenylyltrnsfr/MoaC-Rel"/>
</dbReference>
<dbReference type="NCBIfam" id="TIGR00177">
    <property type="entry name" value="molyb_syn"/>
    <property type="match status" value="1"/>
</dbReference>
<comment type="caution">
    <text evidence="5">The sequence shown here is derived from an EMBL/GenBank/DDBJ whole genome shotgun (WGS) entry which is preliminary data.</text>
</comment>
<keyword evidence="3" id="KW-0501">Molybdenum cofactor biosynthesis</keyword>
<dbReference type="SUPFAM" id="SSF53218">
    <property type="entry name" value="Molybdenum cofactor biosynthesis proteins"/>
    <property type="match status" value="1"/>
</dbReference>
<proteinExistence type="predicted"/>
<dbReference type="InterPro" id="IPR011037">
    <property type="entry name" value="Pyrv_Knase-like_insert_dom_sf"/>
</dbReference>
<accession>A0AAE3DUD8</accession>
<comment type="function">
    <text evidence="1">May be involved in the biosynthesis of molybdopterin.</text>
</comment>
<dbReference type="Pfam" id="PF00994">
    <property type="entry name" value="MoCF_biosynth"/>
    <property type="match status" value="1"/>
</dbReference>
<evidence type="ECO:0000259" key="4">
    <source>
        <dbReference type="PROSITE" id="PS51340"/>
    </source>
</evidence>
<dbReference type="CDD" id="cd00886">
    <property type="entry name" value="MogA_MoaB"/>
    <property type="match status" value="1"/>
</dbReference>
<dbReference type="PROSITE" id="PS01078">
    <property type="entry name" value="MOCF_BIOSYNTHESIS_1"/>
    <property type="match status" value="1"/>
</dbReference>
<comment type="pathway">
    <text evidence="2">Cofactor biosynthesis; molybdopterin biosynthesis.</text>
</comment>
<feature type="domain" description="MOSC" evidence="4">
    <location>
        <begin position="18"/>
        <end position="142"/>
    </location>
</feature>
<dbReference type="InterPro" id="IPR005302">
    <property type="entry name" value="MoCF_Sase_C"/>
</dbReference>
<dbReference type="SUPFAM" id="SSF50800">
    <property type="entry name" value="PK beta-barrel domain-like"/>
    <property type="match status" value="1"/>
</dbReference>
<dbReference type="SMART" id="SM00852">
    <property type="entry name" value="MoCF_biosynth"/>
    <property type="match status" value="1"/>
</dbReference>
<dbReference type="InterPro" id="IPR036425">
    <property type="entry name" value="MoaB/Mog-like_dom_sf"/>
</dbReference>
<dbReference type="PANTHER" id="PTHR43764">
    <property type="entry name" value="MOLYBDENUM COFACTOR BIOSYNTHESIS"/>
    <property type="match status" value="1"/>
</dbReference>
<sequence>MGYIRAVCISEKKGTGKKNVGEAVFIEDEGLKGDAHAGKWHRQVSLLSKEAVEAFKKRGASVEDGDFGENLLVEGFELKNLPVGTIFSCNGVVLELTQIGKECHSHCAIHEAVGDCIMPREGVFAKVLKGGTIHVGDEIRIIGETHRYRVGVLTVSDRSARGEREDLAGPLIRELVEKDSYLVVDQSIVPDDQKTIEEALIRLADQVKVDLILTTGGTGFSVRDVTPEATMAVAGRNAPGIAEAIRAYSGTITPRAMLSRAASVIRGRTLIVNLPGSPKAVRESLDFVLPNLYHGLDVLKGEVTDCGSKVHHLHR</sequence>
<organism evidence="5 6">
    <name type="scientific">Fusicatenibacter faecihominis</name>
    <dbReference type="NCBI Taxonomy" id="2881276"/>
    <lineage>
        <taxon>Bacteria</taxon>
        <taxon>Bacillati</taxon>
        <taxon>Bacillota</taxon>
        <taxon>Clostridia</taxon>
        <taxon>Lachnospirales</taxon>
        <taxon>Lachnospiraceae</taxon>
        <taxon>Fusicatenibacter</taxon>
    </lineage>
</organism>
<evidence type="ECO:0000313" key="6">
    <source>
        <dbReference type="Proteomes" id="UP001197875"/>
    </source>
</evidence>
<dbReference type="GO" id="GO:0030170">
    <property type="term" value="F:pyridoxal phosphate binding"/>
    <property type="evidence" value="ECO:0007669"/>
    <property type="project" value="InterPro"/>
</dbReference>